<sequence>MWSISLKTWQDFNASCTALRFFNWTLVPFGDPFFRVFGEHVKPQLTSLSLTANLRWSYERYLRHYHGSATREDEWDTHPDYGTSCHYPGEALRGCPALKKADY</sequence>
<reference evidence="2" key="1">
    <citation type="journal article" date="2009" name="Nature">
        <title>Genome sequence and analysis of the Irish potato famine pathogen Phytophthora infestans.</title>
        <authorList>
            <consortium name="The Broad Institute Genome Sequencing Platform"/>
            <person name="Haas B.J."/>
            <person name="Kamoun S."/>
            <person name="Zody M.C."/>
            <person name="Jiang R.H."/>
            <person name="Handsaker R.E."/>
            <person name="Cano L.M."/>
            <person name="Grabherr M."/>
            <person name="Kodira C.D."/>
            <person name="Raffaele S."/>
            <person name="Torto-Alalibo T."/>
            <person name="Bozkurt T.O."/>
            <person name="Ah-Fong A.M."/>
            <person name="Alvarado L."/>
            <person name="Anderson V.L."/>
            <person name="Armstrong M.R."/>
            <person name="Avrova A."/>
            <person name="Baxter L."/>
            <person name="Beynon J."/>
            <person name="Boevink P.C."/>
            <person name="Bollmann S.R."/>
            <person name="Bos J.I."/>
            <person name="Bulone V."/>
            <person name="Cai G."/>
            <person name="Cakir C."/>
            <person name="Carrington J.C."/>
            <person name="Chawner M."/>
            <person name="Conti L."/>
            <person name="Costanzo S."/>
            <person name="Ewan R."/>
            <person name="Fahlgren N."/>
            <person name="Fischbach M.A."/>
            <person name="Fugelstad J."/>
            <person name="Gilroy E.M."/>
            <person name="Gnerre S."/>
            <person name="Green P.J."/>
            <person name="Grenville-Briggs L.J."/>
            <person name="Griffith J."/>
            <person name="Grunwald N.J."/>
            <person name="Horn K."/>
            <person name="Horner N.R."/>
            <person name="Hu C.H."/>
            <person name="Huitema E."/>
            <person name="Jeong D.H."/>
            <person name="Jones A.M."/>
            <person name="Jones J.D."/>
            <person name="Jones R.W."/>
            <person name="Karlsson E.K."/>
            <person name="Kunjeti S.G."/>
            <person name="Lamour K."/>
            <person name="Liu Z."/>
            <person name="Ma L."/>
            <person name="Maclean D."/>
            <person name="Chibucos M.C."/>
            <person name="McDonald H."/>
            <person name="McWalters J."/>
            <person name="Meijer H.J."/>
            <person name="Morgan W."/>
            <person name="Morris P.F."/>
            <person name="Munro C.A."/>
            <person name="O'Neill K."/>
            <person name="Ospina-Giraldo M."/>
            <person name="Pinzon A."/>
            <person name="Pritchard L."/>
            <person name="Ramsahoye B."/>
            <person name="Ren Q."/>
            <person name="Restrepo S."/>
            <person name="Roy S."/>
            <person name="Sadanandom A."/>
            <person name="Savidor A."/>
            <person name="Schornack S."/>
            <person name="Schwartz D.C."/>
            <person name="Schumann U.D."/>
            <person name="Schwessinger B."/>
            <person name="Seyer L."/>
            <person name="Sharpe T."/>
            <person name="Silvar C."/>
            <person name="Song J."/>
            <person name="Studholme D.J."/>
            <person name="Sykes S."/>
            <person name="Thines M."/>
            <person name="van de Vondervoort P.J."/>
            <person name="Phuntumart V."/>
            <person name="Wawra S."/>
            <person name="Weide R."/>
            <person name="Win J."/>
            <person name="Young C."/>
            <person name="Zhou S."/>
            <person name="Fry W."/>
            <person name="Meyers B.C."/>
            <person name="van West P."/>
            <person name="Ristaino J."/>
            <person name="Govers F."/>
            <person name="Birch P.R."/>
            <person name="Whisson S.C."/>
            <person name="Judelson H.S."/>
            <person name="Nusbaum C."/>
        </authorList>
    </citation>
    <scope>NUCLEOTIDE SEQUENCE [LARGE SCALE GENOMIC DNA]</scope>
    <source>
        <strain evidence="2">T30-4</strain>
    </source>
</reference>
<dbReference type="RefSeq" id="XP_002898999.1">
    <property type="nucleotide sequence ID" value="XM_002898953.1"/>
</dbReference>
<evidence type="ECO:0000313" key="1">
    <source>
        <dbReference type="EMBL" id="EEY62363.1"/>
    </source>
</evidence>
<dbReference type="HOGENOM" id="CLU_2269084_0_0_1"/>
<accession>D0NP21</accession>
<proteinExistence type="predicted"/>
<dbReference type="Proteomes" id="UP000006643">
    <property type="component" value="Unassembled WGS sequence"/>
</dbReference>
<evidence type="ECO:0000313" key="2">
    <source>
        <dbReference type="Proteomes" id="UP000006643"/>
    </source>
</evidence>
<gene>
    <name evidence="1" type="ORF">PITG_14789</name>
</gene>
<name>D0NP21_PHYIT</name>
<dbReference type="InParanoid" id="D0NP21"/>
<dbReference type="KEGG" id="pif:PITG_14789"/>
<organism evidence="1 2">
    <name type="scientific">Phytophthora infestans (strain T30-4)</name>
    <name type="common">Potato late blight agent</name>
    <dbReference type="NCBI Taxonomy" id="403677"/>
    <lineage>
        <taxon>Eukaryota</taxon>
        <taxon>Sar</taxon>
        <taxon>Stramenopiles</taxon>
        <taxon>Oomycota</taxon>
        <taxon>Peronosporomycetes</taxon>
        <taxon>Peronosporales</taxon>
        <taxon>Peronosporaceae</taxon>
        <taxon>Phytophthora</taxon>
    </lineage>
</organism>
<dbReference type="GeneID" id="9474182"/>
<dbReference type="OMA" id="IDHCANE"/>
<dbReference type="VEuPathDB" id="FungiDB:PITG_14789"/>
<dbReference type="EMBL" id="DS028150">
    <property type="protein sequence ID" value="EEY62363.1"/>
    <property type="molecule type" value="Genomic_DNA"/>
</dbReference>
<dbReference type="AlphaFoldDB" id="D0NP21"/>
<keyword evidence="2" id="KW-1185">Reference proteome</keyword>
<protein>
    <submittedName>
        <fullName evidence="1">Uncharacterized protein</fullName>
    </submittedName>
</protein>
<dbReference type="OrthoDB" id="127396at2759"/>